<feature type="domain" description="DUF306" evidence="2">
    <location>
        <begin position="112"/>
        <end position="179"/>
    </location>
</feature>
<keyword evidence="5" id="KW-1185">Reference proteome</keyword>
<dbReference type="EMBL" id="QJSU01000003">
    <property type="protein sequence ID" value="PYE39618.1"/>
    <property type="molecule type" value="Genomic_DNA"/>
</dbReference>
<feature type="domain" description="DUF4377" evidence="3">
    <location>
        <begin position="233"/>
        <end position="322"/>
    </location>
</feature>
<dbReference type="Pfam" id="PF14302">
    <property type="entry name" value="DUF4377"/>
    <property type="match status" value="1"/>
</dbReference>
<name>A0A2V4VBG0_9GAMM</name>
<evidence type="ECO:0000313" key="4">
    <source>
        <dbReference type="EMBL" id="PYE39618.1"/>
    </source>
</evidence>
<dbReference type="Gene3D" id="2.40.128.270">
    <property type="match status" value="1"/>
</dbReference>
<evidence type="ECO:0000313" key="5">
    <source>
        <dbReference type="Proteomes" id="UP000247746"/>
    </source>
</evidence>
<keyword evidence="1" id="KW-0732">Signal</keyword>
<reference evidence="4 5" key="1">
    <citation type="submission" date="2018-06" db="EMBL/GenBank/DDBJ databases">
        <title>Genomic Encyclopedia of Type Strains, Phase III (KMG-III): the genomes of soil and plant-associated and newly described type strains.</title>
        <authorList>
            <person name="Whitman W."/>
        </authorList>
    </citation>
    <scope>NUCLEOTIDE SEQUENCE [LARGE SCALE GENOMIC DNA]</scope>
    <source>
        <strain evidence="4 5">CECT 5889</strain>
    </source>
</reference>
<dbReference type="RefSeq" id="WP_181416244.1">
    <property type="nucleotide sequence ID" value="NZ_QJSU01000003.1"/>
</dbReference>
<dbReference type="AlphaFoldDB" id="A0A2V4VBG0"/>
<dbReference type="Proteomes" id="UP000247746">
    <property type="component" value="Unassembled WGS sequence"/>
</dbReference>
<evidence type="ECO:0000256" key="1">
    <source>
        <dbReference type="SAM" id="SignalP"/>
    </source>
</evidence>
<evidence type="ECO:0000259" key="2">
    <source>
        <dbReference type="Pfam" id="PF03724"/>
    </source>
</evidence>
<accession>A0A2V4VBG0</accession>
<comment type="caution">
    <text evidence="4">The sequence shown here is derived from an EMBL/GenBank/DDBJ whole genome shotgun (WGS) entry which is preliminary data.</text>
</comment>
<feature type="chain" id="PRO_5015836454" evidence="1">
    <location>
        <begin position="27"/>
        <end position="327"/>
    </location>
</feature>
<sequence length="327" mass="35602">MTSFVRKQPVRLMLVLSMLATGLALSACHGSADENQGPDDTDVAASEVNNTAADSNTANQDVINTDAMASEAISGKMSIEDAMISNLSRYRWTLISATDSHDQPLDMLMQITDQVRLSLNQYQGQNTLNYSVGCNTISATYQLQGAALTVEDSMSTKMSCGDLNKAEDNLSTLMQGDSELVLAMANNASVDSLKSDTPILTQTTSDAATLVWQGKLTPQARYNSKGEAVFWAVSADMVPCADNNSQMCLRVKPVTYNSQGIKINEGKWRVFIGEIDGYQHDGQHEEVLRLQRYRLDGSDTAEDDTSNTSDEEYAYVLDAVIESSVVE</sequence>
<evidence type="ECO:0000259" key="3">
    <source>
        <dbReference type="Pfam" id="PF14302"/>
    </source>
</evidence>
<proteinExistence type="predicted"/>
<gene>
    <name evidence="4" type="ORF">DFP82_10360</name>
</gene>
<dbReference type="InterPro" id="IPR038670">
    <property type="entry name" value="HslJ-like_sf"/>
</dbReference>
<dbReference type="Pfam" id="PF03724">
    <property type="entry name" value="META"/>
    <property type="match status" value="1"/>
</dbReference>
<dbReference type="InterPro" id="IPR005184">
    <property type="entry name" value="DUF306_Meta_HslJ"/>
</dbReference>
<dbReference type="PROSITE" id="PS51257">
    <property type="entry name" value="PROKAR_LIPOPROTEIN"/>
    <property type="match status" value="1"/>
</dbReference>
<feature type="signal peptide" evidence="1">
    <location>
        <begin position="1"/>
        <end position="26"/>
    </location>
</feature>
<protein>
    <submittedName>
        <fullName evidence="4">META domain-containing protein</fullName>
    </submittedName>
</protein>
<dbReference type="PANTHER" id="PTHR35535:SF2">
    <property type="entry name" value="DUF306 DOMAIN-CONTAINING PROTEIN"/>
    <property type="match status" value="1"/>
</dbReference>
<dbReference type="InterPro" id="IPR025485">
    <property type="entry name" value="DUF4377"/>
</dbReference>
<dbReference type="InterPro" id="IPR053147">
    <property type="entry name" value="Hsp_HslJ-like"/>
</dbReference>
<organism evidence="4 5">
    <name type="scientific">Psychrobacter fozii</name>
    <dbReference type="NCBI Taxonomy" id="198480"/>
    <lineage>
        <taxon>Bacteria</taxon>
        <taxon>Pseudomonadati</taxon>
        <taxon>Pseudomonadota</taxon>
        <taxon>Gammaproteobacteria</taxon>
        <taxon>Moraxellales</taxon>
        <taxon>Moraxellaceae</taxon>
        <taxon>Psychrobacter</taxon>
    </lineage>
</organism>
<dbReference type="PANTHER" id="PTHR35535">
    <property type="entry name" value="HEAT SHOCK PROTEIN HSLJ"/>
    <property type="match status" value="1"/>
</dbReference>